<feature type="region of interest" description="Disordered" evidence="1">
    <location>
        <begin position="75"/>
        <end position="95"/>
    </location>
</feature>
<proteinExistence type="predicted"/>
<keyword evidence="2" id="KW-0732">Signal</keyword>
<feature type="chain" id="PRO_5047417394" description="DUF4394 domain-containing protein" evidence="2">
    <location>
        <begin position="17"/>
        <end position="449"/>
    </location>
</feature>
<comment type="caution">
    <text evidence="3">The sequence shown here is derived from an EMBL/GenBank/DDBJ whole genome shotgun (WGS) entry which is preliminary data.</text>
</comment>
<dbReference type="RefSeq" id="WP_340357139.1">
    <property type="nucleotide sequence ID" value="NZ_JBBKZU010000004.1"/>
</dbReference>
<name>A0ABU8VG21_9BURK</name>
<evidence type="ECO:0000256" key="1">
    <source>
        <dbReference type="SAM" id="MobiDB-lite"/>
    </source>
</evidence>
<dbReference type="Proteomes" id="UP001365846">
    <property type="component" value="Unassembled WGS sequence"/>
</dbReference>
<sequence>MRLRYCAGAAMLAVVAACGGGGGGGGGAVLPAVQTSAPTPALSLTVKVNGNEAQASNGRYAVKPGDSIAVSSNQAVNWTPTPTPAETATPRTPSVAGTSWTARVANLSAAAAVLTVGASTDASHARDVVFDIAPGDARNGSYKVFATNGSRLTLTLDFDNMAYAMTDENDVTVADAIAVDPTDSTAYIFASTRVSAVAANSRFRMTADTVVGAFPFHAPKVLTSYAVQPFVASRALVTTQAALDGAYTRLGINLQTSTRDSNIRQSRISGGGTVLQLCNDVAITSIAACTLLVDYTVSPGPTPGLWKVANVADPVNDWGYFAMARVAGKNVYLSAGTSPGAPNDSVFRIGLEESAAWPNLNAIGGDTSGSWGTMVYTATTYDTMMVRTDATGYGFAGLSLGVPSFTISNLKSFSAGGAYYFTAQDGTLAAVVGARSGPAAGQIQIGLAR</sequence>
<feature type="compositionally biased region" description="Low complexity" evidence="1">
    <location>
        <begin position="84"/>
        <end position="93"/>
    </location>
</feature>
<feature type="signal peptide" evidence="2">
    <location>
        <begin position="1"/>
        <end position="16"/>
    </location>
</feature>
<evidence type="ECO:0000313" key="3">
    <source>
        <dbReference type="EMBL" id="MEJ8811879.1"/>
    </source>
</evidence>
<organism evidence="3 4">
    <name type="scientific">Variovorax ureilyticus</name>
    <dbReference type="NCBI Taxonomy" id="1836198"/>
    <lineage>
        <taxon>Bacteria</taxon>
        <taxon>Pseudomonadati</taxon>
        <taxon>Pseudomonadota</taxon>
        <taxon>Betaproteobacteria</taxon>
        <taxon>Burkholderiales</taxon>
        <taxon>Comamonadaceae</taxon>
        <taxon>Variovorax</taxon>
    </lineage>
</organism>
<dbReference type="PROSITE" id="PS51257">
    <property type="entry name" value="PROKAR_LIPOPROTEIN"/>
    <property type="match status" value="1"/>
</dbReference>
<accession>A0ABU8VG21</accession>
<protein>
    <recommendedName>
        <fullName evidence="5">DUF4394 domain-containing protein</fullName>
    </recommendedName>
</protein>
<gene>
    <name evidence="3" type="ORF">WKW77_12435</name>
</gene>
<dbReference type="EMBL" id="JBBKZU010000004">
    <property type="protein sequence ID" value="MEJ8811879.1"/>
    <property type="molecule type" value="Genomic_DNA"/>
</dbReference>
<keyword evidence="4" id="KW-1185">Reference proteome</keyword>
<evidence type="ECO:0000256" key="2">
    <source>
        <dbReference type="SAM" id="SignalP"/>
    </source>
</evidence>
<reference evidence="3 4" key="1">
    <citation type="submission" date="2024-03" db="EMBL/GenBank/DDBJ databases">
        <title>Novel species of the genus Variovorax.</title>
        <authorList>
            <person name="Liu Q."/>
            <person name="Xin Y.-H."/>
        </authorList>
    </citation>
    <scope>NUCLEOTIDE SEQUENCE [LARGE SCALE GENOMIC DNA]</scope>
    <source>
        <strain evidence="3 4">KACC 18899</strain>
    </source>
</reference>
<evidence type="ECO:0000313" key="4">
    <source>
        <dbReference type="Proteomes" id="UP001365846"/>
    </source>
</evidence>
<evidence type="ECO:0008006" key="5">
    <source>
        <dbReference type="Google" id="ProtNLM"/>
    </source>
</evidence>